<dbReference type="InterPro" id="IPR016195">
    <property type="entry name" value="Pol/histidinol_Pase-like"/>
</dbReference>
<dbReference type="eggNOG" id="COG1387">
    <property type="taxonomic scope" value="Bacteria"/>
</dbReference>
<dbReference type="PANTHER" id="PTHR21039:SF0">
    <property type="entry name" value="HISTIDINOL-PHOSPHATASE"/>
    <property type="match status" value="1"/>
</dbReference>
<evidence type="ECO:0000256" key="8">
    <source>
        <dbReference type="RuleBase" id="RU366003"/>
    </source>
</evidence>
<evidence type="ECO:0000256" key="5">
    <source>
        <dbReference type="ARBA" id="ARBA00022801"/>
    </source>
</evidence>
<dbReference type="UniPathway" id="UPA00031">
    <property type="reaction ID" value="UER00013"/>
</dbReference>
<dbReference type="KEGG" id="ccb:Clocel_3013"/>
<dbReference type="AlphaFoldDB" id="D9STH0"/>
<dbReference type="InterPro" id="IPR004013">
    <property type="entry name" value="PHP_dom"/>
</dbReference>
<dbReference type="Pfam" id="PF02811">
    <property type="entry name" value="PHP"/>
    <property type="match status" value="1"/>
</dbReference>
<organism evidence="10 11">
    <name type="scientific">Clostridium cellulovorans (strain ATCC 35296 / DSM 3052 / OCM 3 / 743B)</name>
    <dbReference type="NCBI Taxonomy" id="573061"/>
    <lineage>
        <taxon>Bacteria</taxon>
        <taxon>Bacillati</taxon>
        <taxon>Bacillota</taxon>
        <taxon>Clostridia</taxon>
        <taxon>Eubacteriales</taxon>
        <taxon>Clostridiaceae</taxon>
        <taxon>Clostridium</taxon>
    </lineage>
</organism>
<reference evidence="10 11" key="1">
    <citation type="submission" date="2010-08" db="EMBL/GenBank/DDBJ databases">
        <title>Complete sequence of Clostridium cellulovorans 743B.</title>
        <authorList>
            <consortium name="US DOE Joint Genome Institute"/>
            <person name="Lucas S."/>
            <person name="Copeland A."/>
            <person name="Lapidus A."/>
            <person name="Cheng J.-F."/>
            <person name="Bruce D."/>
            <person name="Goodwin L."/>
            <person name="Pitluck S."/>
            <person name="Chertkov O."/>
            <person name="Detter J.C."/>
            <person name="Han C."/>
            <person name="Tapia R."/>
            <person name="Land M."/>
            <person name="Hauser L."/>
            <person name="Chang Y.-J."/>
            <person name="Jeffries C."/>
            <person name="Kyrpides N."/>
            <person name="Ivanova N."/>
            <person name="Mikhailova N."/>
            <person name="Hemme C.L."/>
            <person name="Woyke T."/>
        </authorList>
    </citation>
    <scope>NUCLEOTIDE SEQUENCE [LARGE SCALE GENOMIC DNA]</scope>
    <source>
        <strain evidence="11">ATCC 35296 / DSM 3052 / OCM 3 / 743B</strain>
    </source>
</reference>
<evidence type="ECO:0000256" key="3">
    <source>
        <dbReference type="ARBA" id="ARBA00013085"/>
    </source>
</evidence>
<comment type="catalytic activity">
    <reaction evidence="7 8">
        <text>L-histidinol phosphate + H2O = L-histidinol + phosphate</text>
        <dbReference type="Rhea" id="RHEA:14465"/>
        <dbReference type="ChEBI" id="CHEBI:15377"/>
        <dbReference type="ChEBI" id="CHEBI:43474"/>
        <dbReference type="ChEBI" id="CHEBI:57699"/>
        <dbReference type="ChEBI" id="CHEBI:57980"/>
        <dbReference type="EC" id="3.1.3.15"/>
    </reaction>
</comment>
<name>D9STH0_CLOC7</name>
<dbReference type="InterPro" id="IPR003141">
    <property type="entry name" value="Pol/His_phosphatase_N"/>
</dbReference>
<dbReference type="NCBIfam" id="TIGR01856">
    <property type="entry name" value="hisJ_fam"/>
    <property type="match status" value="1"/>
</dbReference>
<evidence type="ECO:0000256" key="6">
    <source>
        <dbReference type="ARBA" id="ARBA00023102"/>
    </source>
</evidence>
<comment type="pathway">
    <text evidence="1 8">Amino-acid biosynthesis; L-histidine biosynthesis; L-histidine from 5-phospho-alpha-D-ribose 1-diphosphate: step 8/9.</text>
</comment>
<comment type="similarity">
    <text evidence="2 8">Belongs to the PHP hydrolase family. HisK subfamily.</text>
</comment>
<feature type="domain" description="Polymerase/histidinol phosphatase N-terminal" evidence="9">
    <location>
        <begin position="5"/>
        <end position="86"/>
    </location>
</feature>
<evidence type="ECO:0000256" key="4">
    <source>
        <dbReference type="ARBA" id="ARBA00022605"/>
    </source>
</evidence>
<evidence type="ECO:0000313" key="10">
    <source>
        <dbReference type="EMBL" id="ADL52704.1"/>
    </source>
</evidence>
<protein>
    <recommendedName>
        <fullName evidence="3 8">Histidinol-phosphatase</fullName>
        <shortName evidence="8">HolPase</shortName>
        <ecNumber evidence="3 8">3.1.3.15</ecNumber>
    </recommendedName>
</protein>
<dbReference type="Proteomes" id="UP000002730">
    <property type="component" value="Chromosome"/>
</dbReference>
<dbReference type="HOGENOM" id="CLU_054611_3_0_9"/>
<dbReference type="GO" id="GO:0000105">
    <property type="term" value="P:L-histidine biosynthetic process"/>
    <property type="evidence" value="ECO:0007669"/>
    <property type="project" value="UniProtKB-UniRule"/>
</dbReference>
<sequence length="258" mass="30367">MNFNFDTHVHSTFSVDAKDNLEDIVSSAIAKGLKHICFTEHIDHNPKDYGYQFYDFEKYSNEIERLKDKFSSEIQILKGIEFSEPHLYKSEFEKELNRDYDMIMASLHWLGDNFYGEKELLSKYSPEKILEKYFKDLTVIAELGNFDVLAHFDFPRRYYGQVSVDNHLIEDILKFLVRNNIVLEINTSGLRKGYNFTLPNFDIIDMYLNLGGKNVTLGSDAHSREEIGADFGKINQFQHFDKLEFGIFKDRQFQKLYL</sequence>
<dbReference type="PANTHER" id="PTHR21039">
    <property type="entry name" value="HISTIDINOL PHOSPHATASE-RELATED"/>
    <property type="match status" value="1"/>
</dbReference>
<dbReference type="SMART" id="SM00481">
    <property type="entry name" value="POLIIIAc"/>
    <property type="match status" value="1"/>
</dbReference>
<accession>D9STH0</accession>
<evidence type="ECO:0000259" key="9">
    <source>
        <dbReference type="SMART" id="SM00481"/>
    </source>
</evidence>
<evidence type="ECO:0000256" key="1">
    <source>
        <dbReference type="ARBA" id="ARBA00004970"/>
    </source>
</evidence>
<keyword evidence="6 8" id="KW-0368">Histidine biosynthesis</keyword>
<dbReference type="RefSeq" id="WP_010075798.1">
    <property type="nucleotide sequence ID" value="NC_014393.1"/>
</dbReference>
<keyword evidence="4 8" id="KW-0028">Amino-acid biosynthesis</keyword>
<proteinExistence type="inferred from homology"/>
<evidence type="ECO:0000256" key="7">
    <source>
        <dbReference type="ARBA" id="ARBA00049158"/>
    </source>
</evidence>
<dbReference type="SUPFAM" id="SSF89550">
    <property type="entry name" value="PHP domain-like"/>
    <property type="match status" value="1"/>
</dbReference>
<dbReference type="GO" id="GO:0005737">
    <property type="term" value="C:cytoplasm"/>
    <property type="evidence" value="ECO:0007669"/>
    <property type="project" value="TreeGrafter"/>
</dbReference>
<dbReference type="InterPro" id="IPR010140">
    <property type="entry name" value="Histidinol_P_phosphatase_HisJ"/>
</dbReference>
<dbReference type="EC" id="3.1.3.15" evidence="3 8"/>
<dbReference type="GO" id="GO:0004401">
    <property type="term" value="F:histidinol-phosphatase activity"/>
    <property type="evidence" value="ECO:0007669"/>
    <property type="project" value="UniProtKB-UniRule"/>
</dbReference>
<gene>
    <name evidence="10" type="ordered locus">Clocel_3013</name>
</gene>
<keyword evidence="5 8" id="KW-0378">Hydrolase</keyword>
<evidence type="ECO:0000313" key="11">
    <source>
        <dbReference type="Proteomes" id="UP000002730"/>
    </source>
</evidence>
<dbReference type="EMBL" id="CP002160">
    <property type="protein sequence ID" value="ADL52704.1"/>
    <property type="molecule type" value="Genomic_DNA"/>
</dbReference>
<evidence type="ECO:0000256" key="2">
    <source>
        <dbReference type="ARBA" id="ARBA00009152"/>
    </source>
</evidence>
<dbReference type="Gene3D" id="3.20.20.140">
    <property type="entry name" value="Metal-dependent hydrolases"/>
    <property type="match status" value="1"/>
</dbReference>
<dbReference type="OrthoDB" id="9775255at2"/>
<dbReference type="STRING" id="573061.Clocel_3013"/>
<keyword evidence="11" id="KW-1185">Reference proteome</keyword>